<keyword evidence="3" id="KW-1185">Reference proteome</keyword>
<proteinExistence type="predicted"/>
<name>A0A391PDP1_9EUKA</name>
<dbReference type="AlphaFoldDB" id="A0A391PDP1"/>
<gene>
    <name evidence="2" type="ORF">KIPB_016200</name>
</gene>
<dbReference type="Proteomes" id="UP000265618">
    <property type="component" value="Unassembled WGS sequence"/>
</dbReference>
<protein>
    <submittedName>
        <fullName evidence="2">Uncharacterized protein</fullName>
    </submittedName>
</protein>
<dbReference type="EMBL" id="BDIP01009693">
    <property type="protein sequence ID" value="GCA65082.1"/>
    <property type="molecule type" value="Genomic_DNA"/>
</dbReference>
<comment type="caution">
    <text evidence="2">The sequence shown here is derived from an EMBL/GenBank/DDBJ whole genome shotgun (WGS) entry which is preliminary data.</text>
</comment>
<evidence type="ECO:0000256" key="1">
    <source>
        <dbReference type="SAM" id="MobiDB-lite"/>
    </source>
</evidence>
<reference evidence="2 3" key="1">
    <citation type="journal article" date="2018" name="PLoS ONE">
        <title>The draft genome of Kipferlia bialata reveals reductive genome evolution in fornicate parasites.</title>
        <authorList>
            <person name="Tanifuji G."/>
            <person name="Takabayashi S."/>
            <person name="Kume K."/>
            <person name="Takagi M."/>
            <person name="Nakayama T."/>
            <person name="Kamikawa R."/>
            <person name="Inagaki Y."/>
            <person name="Hashimoto T."/>
        </authorList>
    </citation>
    <scope>NUCLEOTIDE SEQUENCE [LARGE SCALE GENOMIC DNA]</scope>
    <source>
        <strain evidence="2">NY0173</strain>
    </source>
</reference>
<sequence length="46" mass="4839">MLDEAKGLGDSTLQLEVASEGTDTQDMMLEEGSYTHGSGAVAHVEQ</sequence>
<feature type="region of interest" description="Disordered" evidence="1">
    <location>
        <begin position="1"/>
        <end position="24"/>
    </location>
</feature>
<feature type="non-terminal residue" evidence="2">
    <location>
        <position position="1"/>
    </location>
</feature>
<accession>A0A391PDP1</accession>
<organism evidence="2 3">
    <name type="scientific">Kipferlia bialata</name>
    <dbReference type="NCBI Taxonomy" id="797122"/>
    <lineage>
        <taxon>Eukaryota</taxon>
        <taxon>Metamonada</taxon>
        <taxon>Carpediemonas-like organisms</taxon>
        <taxon>Kipferlia</taxon>
    </lineage>
</organism>
<evidence type="ECO:0000313" key="3">
    <source>
        <dbReference type="Proteomes" id="UP000265618"/>
    </source>
</evidence>
<evidence type="ECO:0000313" key="2">
    <source>
        <dbReference type="EMBL" id="GCA65082.1"/>
    </source>
</evidence>